<accession>A0AA40D9W4</accession>
<proteinExistence type="predicted"/>
<name>A0AA40D9W4_9PEZI</name>
<keyword evidence="3" id="KW-1185">Reference proteome</keyword>
<sequence>MVAFSLLTIATLLGSALANPVPAPAASSDLEIPAVNASEVDKRQTTEGVYLLNCGTASNPNIYHPVVYCPDISNCGRIPSNNNLCYGPTWWETSTGACRFPTGVTFTWNIVANAQDYGDMDVVGRGNNGRPREFIIRKDRKGVLYTDGQGYQCRAIYVAI</sequence>
<feature type="chain" id="PRO_5041273855" evidence="1">
    <location>
        <begin position="19"/>
        <end position="160"/>
    </location>
</feature>
<organism evidence="2 3">
    <name type="scientific">Cercophora samala</name>
    <dbReference type="NCBI Taxonomy" id="330535"/>
    <lineage>
        <taxon>Eukaryota</taxon>
        <taxon>Fungi</taxon>
        <taxon>Dikarya</taxon>
        <taxon>Ascomycota</taxon>
        <taxon>Pezizomycotina</taxon>
        <taxon>Sordariomycetes</taxon>
        <taxon>Sordariomycetidae</taxon>
        <taxon>Sordariales</taxon>
        <taxon>Lasiosphaeriaceae</taxon>
        <taxon>Cercophora</taxon>
    </lineage>
</organism>
<evidence type="ECO:0000256" key="1">
    <source>
        <dbReference type="SAM" id="SignalP"/>
    </source>
</evidence>
<protein>
    <submittedName>
        <fullName evidence="2">Uncharacterized protein</fullName>
    </submittedName>
</protein>
<comment type="caution">
    <text evidence="2">The sequence shown here is derived from an EMBL/GenBank/DDBJ whole genome shotgun (WGS) entry which is preliminary data.</text>
</comment>
<dbReference type="AlphaFoldDB" id="A0AA40D9W4"/>
<evidence type="ECO:0000313" key="2">
    <source>
        <dbReference type="EMBL" id="KAK0668541.1"/>
    </source>
</evidence>
<keyword evidence="1" id="KW-0732">Signal</keyword>
<gene>
    <name evidence="2" type="ORF">QBC41DRAFT_251932</name>
</gene>
<dbReference type="Proteomes" id="UP001174997">
    <property type="component" value="Unassembled WGS sequence"/>
</dbReference>
<reference evidence="2" key="1">
    <citation type="submission" date="2023-06" db="EMBL/GenBank/DDBJ databases">
        <title>Genome-scale phylogeny and comparative genomics of the fungal order Sordariales.</title>
        <authorList>
            <consortium name="Lawrence Berkeley National Laboratory"/>
            <person name="Hensen N."/>
            <person name="Bonometti L."/>
            <person name="Westerberg I."/>
            <person name="Brannstrom I.O."/>
            <person name="Guillou S."/>
            <person name="Cros-Aarteil S."/>
            <person name="Calhoun S."/>
            <person name="Haridas S."/>
            <person name="Kuo A."/>
            <person name="Mondo S."/>
            <person name="Pangilinan J."/>
            <person name="Riley R."/>
            <person name="Labutti K."/>
            <person name="Andreopoulos B."/>
            <person name="Lipzen A."/>
            <person name="Chen C."/>
            <person name="Yanf M."/>
            <person name="Daum C."/>
            <person name="Ng V."/>
            <person name="Clum A."/>
            <person name="Steindorff A."/>
            <person name="Ohm R."/>
            <person name="Martin F."/>
            <person name="Silar P."/>
            <person name="Natvig D."/>
            <person name="Lalanne C."/>
            <person name="Gautier V."/>
            <person name="Ament-Velasquez S.L."/>
            <person name="Kruys A."/>
            <person name="Hutchinson M.I."/>
            <person name="Powell A.J."/>
            <person name="Barry K."/>
            <person name="Miller A.N."/>
            <person name="Grigoriev I.V."/>
            <person name="Debuchy R."/>
            <person name="Gladieux P."/>
            <person name="Thoren M.H."/>
            <person name="Johannesson H."/>
        </authorList>
    </citation>
    <scope>NUCLEOTIDE SEQUENCE</scope>
    <source>
        <strain evidence="2">CBS 307.81</strain>
    </source>
</reference>
<evidence type="ECO:0000313" key="3">
    <source>
        <dbReference type="Proteomes" id="UP001174997"/>
    </source>
</evidence>
<feature type="signal peptide" evidence="1">
    <location>
        <begin position="1"/>
        <end position="18"/>
    </location>
</feature>
<dbReference type="EMBL" id="JAULSY010000055">
    <property type="protein sequence ID" value="KAK0668541.1"/>
    <property type="molecule type" value="Genomic_DNA"/>
</dbReference>